<dbReference type="OMA" id="WFKEINS"/>
<dbReference type="STRING" id="284592.Q6BZ34"/>
<keyword evidence="10" id="KW-1185">Reference proteome</keyword>
<evidence type="ECO:0000256" key="8">
    <source>
        <dbReference type="SAM" id="Coils"/>
    </source>
</evidence>
<proteinExistence type="predicted"/>
<name>Q6BZ34_DEBHA</name>
<keyword evidence="6" id="KW-0906">Nuclear pore complex</keyword>
<dbReference type="InterPro" id="IPR037700">
    <property type="entry name" value="NUP88/NUP82"/>
</dbReference>
<evidence type="ECO:0000313" key="9">
    <source>
        <dbReference type="EMBL" id="CAG84490.2"/>
    </source>
</evidence>
<dbReference type="GO" id="GO:0000055">
    <property type="term" value="P:ribosomal large subunit export from nucleus"/>
    <property type="evidence" value="ECO:0007669"/>
    <property type="project" value="InterPro"/>
</dbReference>
<dbReference type="RefSeq" id="XP_456535.2">
    <property type="nucleotide sequence ID" value="XM_456535.1"/>
</dbReference>
<keyword evidence="8" id="KW-0175">Coiled coil</keyword>
<evidence type="ECO:0000256" key="2">
    <source>
        <dbReference type="ARBA" id="ARBA00022448"/>
    </source>
</evidence>
<dbReference type="GO" id="GO:0000056">
    <property type="term" value="P:ribosomal small subunit export from nucleus"/>
    <property type="evidence" value="ECO:0007669"/>
    <property type="project" value="InterPro"/>
</dbReference>
<organism evidence="9 10">
    <name type="scientific">Debaryomyces hansenii (strain ATCC 36239 / CBS 767 / BCRC 21394 / JCM 1990 / NBRC 0083 / IGC 2968)</name>
    <name type="common">Yeast</name>
    <name type="synonym">Torulaspora hansenii</name>
    <dbReference type="NCBI Taxonomy" id="284592"/>
    <lineage>
        <taxon>Eukaryota</taxon>
        <taxon>Fungi</taxon>
        <taxon>Dikarya</taxon>
        <taxon>Ascomycota</taxon>
        <taxon>Saccharomycotina</taxon>
        <taxon>Pichiomycetes</taxon>
        <taxon>Debaryomycetaceae</taxon>
        <taxon>Debaryomyces</taxon>
    </lineage>
</organism>
<reference evidence="9 10" key="1">
    <citation type="journal article" date="2004" name="Nature">
        <title>Genome evolution in yeasts.</title>
        <authorList>
            <consortium name="Genolevures"/>
            <person name="Dujon B."/>
            <person name="Sherman D."/>
            <person name="Fischer G."/>
            <person name="Durrens P."/>
            <person name="Casaregola S."/>
            <person name="Lafontaine I."/>
            <person name="de Montigny J."/>
            <person name="Marck C."/>
            <person name="Neuveglise C."/>
            <person name="Talla E."/>
            <person name="Goffard N."/>
            <person name="Frangeul L."/>
            <person name="Aigle M."/>
            <person name="Anthouard V."/>
            <person name="Babour A."/>
            <person name="Barbe V."/>
            <person name="Barnay S."/>
            <person name="Blanchin S."/>
            <person name="Beckerich J.M."/>
            <person name="Beyne E."/>
            <person name="Bleykasten C."/>
            <person name="Boisrame A."/>
            <person name="Boyer J."/>
            <person name="Cattolico L."/>
            <person name="Confanioleri F."/>
            <person name="de Daruvar A."/>
            <person name="Despons L."/>
            <person name="Fabre E."/>
            <person name="Fairhead C."/>
            <person name="Ferry-Dumazet H."/>
            <person name="Groppi A."/>
            <person name="Hantraye F."/>
            <person name="Hennequin C."/>
            <person name="Jauniaux N."/>
            <person name="Joyet P."/>
            <person name="Kachouri R."/>
            <person name="Kerrest A."/>
            <person name="Koszul R."/>
            <person name="Lemaire M."/>
            <person name="Lesur I."/>
            <person name="Ma L."/>
            <person name="Muller H."/>
            <person name="Nicaud J.M."/>
            <person name="Nikolski M."/>
            <person name="Oztas S."/>
            <person name="Ozier-Kalogeropoulos O."/>
            <person name="Pellenz S."/>
            <person name="Potier S."/>
            <person name="Richard G.F."/>
            <person name="Straub M.L."/>
            <person name="Suleau A."/>
            <person name="Swennene D."/>
            <person name="Tekaia F."/>
            <person name="Wesolowski-Louvel M."/>
            <person name="Westhof E."/>
            <person name="Wirth B."/>
            <person name="Zeniou-Meyer M."/>
            <person name="Zivanovic I."/>
            <person name="Bolotin-Fukuhara M."/>
            <person name="Thierry A."/>
            <person name="Bouchier C."/>
            <person name="Caudron B."/>
            <person name="Scarpelli C."/>
            <person name="Gaillardin C."/>
            <person name="Weissenbach J."/>
            <person name="Wincker P."/>
            <person name="Souciet J.L."/>
        </authorList>
    </citation>
    <scope>NUCLEOTIDE SEQUENCE [LARGE SCALE GENOMIC DNA]</scope>
    <source>
        <strain evidence="10">ATCC 36239 / CBS 767 / BCRC 21394 / JCM 1990 / NBRC 0083 / IGC 2968</strain>
    </source>
</reference>
<dbReference type="VEuPathDB" id="FungiDB:DEHA2A04928g"/>
<evidence type="ECO:0000256" key="5">
    <source>
        <dbReference type="ARBA" id="ARBA00023010"/>
    </source>
</evidence>
<dbReference type="PANTHER" id="PTHR13257:SF0">
    <property type="entry name" value="NUCLEAR PORE COMPLEX PROTEIN NUP88"/>
    <property type="match status" value="1"/>
</dbReference>
<dbReference type="GO" id="GO:0006606">
    <property type="term" value="P:protein import into nucleus"/>
    <property type="evidence" value="ECO:0007669"/>
    <property type="project" value="TreeGrafter"/>
</dbReference>
<dbReference type="KEGG" id="dha:DEHA2A04928g"/>
<dbReference type="OrthoDB" id="341482at2759"/>
<dbReference type="Proteomes" id="UP000000599">
    <property type="component" value="Chromosome A"/>
</dbReference>
<keyword evidence="3" id="KW-0509">mRNA transport</keyword>
<keyword evidence="2" id="KW-0813">Transport</keyword>
<keyword evidence="7" id="KW-0539">Nucleus</keyword>
<evidence type="ECO:0000313" key="10">
    <source>
        <dbReference type="Proteomes" id="UP000000599"/>
    </source>
</evidence>
<dbReference type="AlphaFoldDB" id="Q6BZ34"/>
<keyword evidence="4" id="KW-0653">Protein transport</keyword>
<evidence type="ECO:0000256" key="3">
    <source>
        <dbReference type="ARBA" id="ARBA00022816"/>
    </source>
</evidence>
<evidence type="ECO:0000256" key="7">
    <source>
        <dbReference type="ARBA" id="ARBA00023242"/>
    </source>
</evidence>
<dbReference type="eggNOG" id="ENOG502T8MV">
    <property type="taxonomic scope" value="Eukaryota"/>
</dbReference>
<sequence length="838" mass="94871">MAGTDSTGKFISEITQQQIFHTFLESLSVDSKSKLLSQNKLVCRNNLDLFFANENLVRCCTINPEYTNFRLLDNKYDDFKIRSLEMNSSGSLMAIIGDTELVVVSLPTSLTASNSSLLQVKSYRIHGIEGQIKKVIWQSIVANDCCLVVLNDKSEIKSYDLSLSSYEPQLSIDLGKDDAFKGEVARSISFGSSANLSGSLTLYVATSSSNIFAIYPFIHKLGKIATTESNVRDLLDESTSLITAVQERFPSKDLVQSSHQSVLNHASMKQYAYISSLYKQFETSFAPRREYRQLLSTNPLELSVLSQELPENFLPIVQGPVTITKDKTLKDLTCIGSNDNISILVSISISAGNETFLSYHSQLKPLIMKWSDVNDQTLKKEEVTPNNNRQSQVNEKEKNHEKGYIRPKRGFGYIDEVELSNEEEEKIPHINSNEFESKNREIEILFWKDEFTELSTLAIDQIPVSASQDIALSTLNSEGSKISIKIGNSIIYFDCGKWCEELVLDVSNGHIPQNLDVSSKYTLVVDGVQEISSFALIKDTMNETGDFLIILKTQKDNNLEVKQISENTTPNPDPEIIEIDTIIEKVNHESILIKEPFDELLSELDILKRVNPETLGKSLYMNKELAGVPIYGTNTEILKNLNHLSTETIQQISKFTSFAIHLNLRVTTQIDELKFQINNLQRIQKLGLDDGILDSKNEKANDLIARQNKINDRIQKLQDKIFDANQKLRYSKSLPLSDAEKLWFKEINSVNAQVSQDTDNAKCLNSVVENMTSQVSKIVNSIKEGEKQTEETQKFENKLKNLQEHHNILKLKQWLQEENDLIVLVKEKLDESFEQLKI</sequence>
<dbReference type="GO" id="GO:0006406">
    <property type="term" value="P:mRNA export from nucleus"/>
    <property type="evidence" value="ECO:0007669"/>
    <property type="project" value="TreeGrafter"/>
</dbReference>
<feature type="coiled-coil region" evidence="8">
    <location>
        <begin position="700"/>
        <end position="727"/>
    </location>
</feature>
<feature type="coiled-coil region" evidence="8">
    <location>
        <begin position="785"/>
        <end position="812"/>
    </location>
</feature>
<dbReference type="GO" id="GO:0017056">
    <property type="term" value="F:structural constituent of nuclear pore"/>
    <property type="evidence" value="ECO:0007669"/>
    <property type="project" value="InterPro"/>
</dbReference>
<dbReference type="PANTHER" id="PTHR13257">
    <property type="entry name" value="NUCLEOPORIN NUP84-RELATED"/>
    <property type="match status" value="1"/>
</dbReference>
<comment type="subcellular location">
    <subcellularLocation>
        <location evidence="1">Nucleus</location>
        <location evidence="1">Nuclear pore complex</location>
    </subcellularLocation>
</comment>
<evidence type="ECO:0000256" key="1">
    <source>
        <dbReference type="ARBA" id="ARBA00004567"/>
    </source>
</evidence>
<dbReference type="FunCoup" id="Q6BZ34">
    <property type="interactions" value="140"/>
</dbReference>
<gene>
    <name evidence="9" type="ordered locus">DEHA2A04928g</name>
</gene>
<dbReference type="EMBL" id="CR382133">
    <property type="protein sequence ID" value="CAG84490.2"/>
    <property type="molecule type" value="Genomic_DNA"/>
</dbReference>
<evidence type="ECO:0000256" key="4">
    <source>
        <dbReference type="ARBA" id="ARBA00022927"/>
    </source>
</evidence>
<protein>
    <submittedName>
        <fullName evidence="9">DEHA2A04928p</fullName>
    </submittedName>
</protein>
<dbReference type="InParanoid" id="Q6BZ34"/>
<evidence type="ECO:0000256" key="6">
    <source>
        <dbReference type="ARBA" id="ARBA00023132"/>
    </source>
</evidence>
<dbReference type="GO" id="GO:0005643">
    <property type="term" value="C:nuclear pore"/>
    <property type="evidence" value="ECO:0007669"/>
    <property type="project" value="UniProtKB-SubCell"/>
</dbReference>
<accession>Q6BZ34</accession>
<keyword evidence="5" id="KW-0811">Translocation</keyword>
<dbReference type="HOGENOM" id="CLU_358692_0_0_1"/>
<dbReference type="GeneID" id="2899798"/>